<dbReference type="SMART" id="SM00387">
    <property type="entry name" value="HATPase_c"/>
    <property type="match status" value="1"/>
</dbReference>
<evidence type="ECO:0000256" key="5">
    <source>
        <dbReference type="ARBA" id="ARBA00022777"/>
    </source>
</evidence>
<comment type="caution">
    <text evidence="10">The sequence shown here is derived from an EMBL/GenBank/DDBJ whole genome shotgun (WGS) entry which is preliminary data.</text>
</comment>
<dbReference type="InterPro" id="IPR036890">
    <property type="entry name" value="HATPase_C_sf"/>
</dbReference>
<keyword evidence="7" id="KW-0902">Two-component regulatory system</keyword>
<evidence type="ECO:0000256" key="3">
    <source>
        <dbReference type="ARBA" id="ARBA00022679"/>
    </source>
</evidence>
<dbReference type="PANTHER" id="PTHR24421:SF55">
    <property type="entry name" value="SENSOR HISTIDINE KINASE YDFH"/>
    <property type="match status" value="1"/>
</dbReference>
<dbReference type="InterPro" id="IPR005467">
    <property type="entry name" value="His_kinase_dom"/>
</dbReference>
<dbReference type="Gene3D" id="3.30.565.10">
    <property type="entry name" value="Histidine kinase-like ATPase, C-terminal domain"/>
    <property type="match status" value="1"/>
</dbReference>
<dbReference type="InterPro" id="IPR011712">
    <property type="entry name" value="Sig_transdc_His_kin_sub3_dim/P"/>
</dbReference>
<dbReference type="CDD" id="cd16917">
    <property type="entry name" value="HATPase_UhpB-NarQ-NarX-like"/>
    <property type="match status" value="1"/>
</dbReference>
<dbReference type="EC" id="2.7.13.3" evidence="2"/>
<evidence type="ECO:0000256" key="2">
    <source>
        <dbReference type="ARBA" id="ARBA00012438"/>
    </source>
</evidence>
<evidence type="ECO:0000313" key="10">
    <source>
        <dbReference type="EMBL" id="MBD8025944.1"/>
    </source>
</evidence>
<evidence type="ECO:0000256" key="8">
    <source>
        <dbReference type="SAM" id="Phobius"/>
    </source>
</evidence>
<dbReference type="Gene3D" id="1.20.5.1930">
    <property type="match status" value="1"/>
</dbReference>
<dbReference type="GO" id="GO:0016301">
    <property type="term" value="F:kinase activity"/>
    <property type="evidence" value="ECO:0007669"/>
    <property type="project" value="UniProtKB-KW"/>
</dbReference>
<comment type="catalytic activity">
    <reaction evidence="1">
        <text>ATP + protein L-histidine = ADP + protein N-phospho-L-histidine.</text>
        <dbReference type="EC" id="2.7.13.3"/>
    </reaction>
</comment>
<dbReference type="RefSeq" id="WP_191706464.1">
    <property type="nucleotide sequence ID" value="NZ_JACSQA010000004.1"/>
</dbReference>
<feature type="transmembrane region" description="Helical" evidence="8">
    <location>
        <begin position="46"/>
        <end position="65"/>
    </location>
</feature>
<keyword evidence="6" id="KW-0067">ATP-binding</keyword>
<proteinExistence type="predicted"/>
<dbReference type="InterPro" id="IPR050482">
    <property type="entry name" value="Sensor_HK_TwoCompSys"/>
</dbReference>
<keyword evidence="8" id="KW-1133">Transmembrane helix</keyword>
<dbReference type="Pfam" id="PF02518">
    <property type="entry name" value="HATPase_c"/>
    <property type="match status" value="1"/>
</dbReference>
<sequence length="402" mass="45390">MEKFNPLSKTLDHESNEGIIFSQFSNIFWILLVYIGALILQNIQQPTFISSLIFSLILAVHTVLYFSQSSSRLGKSWYYFFVQASMLFISAFILPKGSPVVLIGLLPVLIAQSIIILNSKLKAILFFIVSYGLYCIAMVINYGASELPIFIPIFFVILLIVIVYTVSYNRQVRAKERMEFYLQQLEIAYQKVEELTLSNERQRMARDLHDTLAQGLAGLIMQLEAVSIHINNGNVARSNEIIHNSMQQARETLKDARTVIDNLRTGALEEAEFHRAVLEEIKKFEEITGVHVEKDINQVYSLSNLSMEYGIYIIRESLNNIMKHSQADQVRIKIKSKDGQLYMEVTDNGIGFSTKNIGKQTGKYGLIGLQERVRLVGGKIAIESIPGEGTKLAITVPINQGV</sequence>
<name>A0ABR8X9F5_9BACL</name>
<dbReference type="InterPro" id="IPR003594">
    <property type="entry name" value="HATPase_dom"/>
</dbReference>
<dbReference type="EMBL" id="JACSQA010000004">
    <property type="protein sequence ID" value="MBD8025944.1"/>
    <property type="molecule type" value="Genomic_DNA"/>
</dbReference>
<organism evidence="10 11">
    <name type="scientific">Ureibacillus galli</name>
    <dbReference type="NCBI Taxonomy" id="2762222"/>
    <lineage>
        <taxon>Bacteria</taxon>
        <taxon>Bacillati</taxon>
        <taxon>Bacillota</taxon>
        <taxon>Bacilli</taxon>
        <taxon>Bacillales</taxon>
        <taxon>Caryophanaceae</taxon>
        <taxon>Ureibacillus</taxon>
    </lineage>
</organism>
<dbReference type="Pfam" id="PF07730">
    <property type="entry name" value="HisKA_3"/>
    <property type="match status" value="1"/>
</dbReference>
<gene>
    <name evidence="10" type="ORF">H9636_04650</name>
</gene>
<dbReference type="PANTHER" id="PTHR24421">
    <property type="entry name" value="NITRATE/NITRITE SENSOR PROTEIN NARX-RELATED"/>
    <property type="match status" value="1"/>
</dbReference>
<evidence type="ECO:0000259" key="9">
    <source>
        <dbReference type="PROSITE" id="PS50109"/>
    </source>
</evidence>
<reference evidence="10 11" key="1">
    <citation type="submission" date="2020-08" db="EMBL/GenBank/DDBJ databases">
        <title>A Genomic Blueprint of the Chicken Gut Microbiome.</title>
        <authorList>
            <person name="Gilroy R."/>
            <person name="Ravi A."/>
            <person name="Getino M."/>
            <person name="Pursley I."/>
            <person name="Horton D.L."/>
            <person name="Alikhan N.-F."/>
            <person name="Baker D."/>
            <person name="Gharbi K."/>
            <person name="Hall N."/>
            <person name="Watson M."/>
            <person name="Adriaenssens E.M."/>
            <person name="Foster-Nyarko E."/>
            <person name="Jarju S."/>
            <person name="Secka A."/>
            <person name="Antonio M."/>
            <person name="Oren A."/>
            <person name="Chaudhuri R."/>
            <person name="La Ragione R.M."/>
            <person name="Hildebrand F."/>
            <person name="Pallen M.J."/>
        </authorList>
    </citation>
    <scope>NUCLEOTIDE SEQUENCE [LARGE SCALE GENOMIC DNA]</scope>
    <source>
        <strain evidence="10 11">Re31</strain>
    </source>
</reference>
<dbReference type="PROSITE" id="PS50109">
    <property type="entry name" value="HIS_KIN"/>
    <property type="match status" value="1"/>
</dbReference>
<keyword evidence="5 10" id="KW-0418">Kinase</keyword>
<feature type="transmembrane region" description="Helical" evidence="8">
    <location>
        <begin position="149"/>
        <end position="168"/>
    </location>
</feature>
<keyword evidence="4" id="KW-0547">Nucleotide-binding</keyword>
<keyword evidence="8" id="KW-0472">Membrane</keyword>
<dbReference type="SUPFAM" id="SSF55874">
    <property type="entry name" value="ATPase domain of HSP90 chaperone/DNA topoisomerase II/histidine kinase"/>
    <property type="match status" value="1"/>
</dbReference>
<accession>A0ABR8X9F5</accession>
<keyword evidence="8" id="KW-0812">Transmembrane</keyword>
<keyword evidence="3" id="KW-0808">Transferase</keyword>
<protein>
    <recommendedName>
        <fullName evidence="2">histidine kinase</fullName>
        <ecNumber evidence="2">2.7.13.3</ecNumber>
    </recommendedName>
</protein>
<evidence type="ECO:0000256" key="1">
    <source>
        <dbReference type="ARBA" id="ARBA00000085"/>
    </source>
</evidence>
<feature type="domain" description="Histidine kinase" evidence="9">
    <location>
        <begin position="313"/>
        <end position="400"/>
    </location>
</feature>
<dbReference type="Proteomes" id="UP000640930">
    <property type="component" value="Unassembled WGS sequence"/>
</dbReference>
<evidence type="ECO:0000256" key="6">
    <source>
        <dbReference type="ARBA" id="ARBA00022840"/>
    </source>
</evidence>
<feature type="transmembrane region" description="Helical" evidence="8">
    <location>
        <begin position="20"/>
        <end position="40"/>
    </location>
</feature>
<keyword evidence="11" id="KW-1185">Reference proteome</keyword>
<evidence type="ECO:0000313" key="11">
    <source>
        <dbReference type="Proteomes" id="UP000640930"/>
    </source>
</evidence>
<evidence type="ECO:0000256" key="7">
    <source>
        <dbReference type="ARBA" id="ARBA00023012"/>
    </source>
</evidence>
<feature type="transmembrane region" description="Helical" evidence="8">
    <location>
        <begin position="124"/>
        <end position="143"/>
    </location>
</feature>
<evidence type="ECO:0000256" key="4">
    <source>
        <dbReference type="ARBA" id="ARBA00022741"/>
    </source>
</evidence>